<feature type="transmembrane region" description="Helical" evidence="1">
    <location>
        <begin position="6"/>
        <end position="39"/>
    </location>
</feature>
<keyword evidence="1" id="KW-0812">Transmembrane</keyword>
<protein>
    <submittedName>
        <fullName evidence="2">Uncharacterized protein</fullName>
    </submittedName>
</protein>
<proteinExistence type="predicted"/>
<sequence>MVPKLWLSIVFLIRIIELLMLMIRIGVNLGCLYLVSVWIEEEKGVF</sequence>
<reference evidence="2" key="1">
    <citation type="submission" date="2018-02" db="EMBL/GenBank/DDBJ databases">
        <title>Rhizophora mucronata_Transcriptome.</title>
        <authorList>
            <person name="Meera S.P."/>
            <person name="Sreeshan A."/>
            <person name="Augustine A."/>
        </authorList>
    </citation>
    <scope>NUCLEOTIDE SEQUENCE</scope>
    <source>
        <tissue evidence="2">Leaf</tissue>
    </source>
</reference>
<keyword evidence="1" id="KW-1133">Transmembrane helix</keyword>
<evidence type="ECO:0000256" key="1">
    <source>
        <dbReference type="SAM" id="Phobius"/>
    </source>
</evidence>
<accession>A0A2P2R0D3</accession>
<keyword evidence="1" id="KW-0472">Membrane</keyword>
<organism evidence="2">
    <name type="scientific">Rhizophora mucronata</name>
    <name type="common">Asiatic mangrove</name>
    <dbReference type="NCBI Taxonomy" id="61149"/>
    <lineage>
        <taxon>Eukaryota</taxon>
        <taxon>Viridiplantae</taxon>
        <taxon>Streptophyta</taxon>
        <taxon>Embryophyta</taxon>
        <taxon>Tracheophyta</taxon>
        <taxon>Spermatophyta</taxon>
        <taxon>Magnoliopsida</taxon>
        <taxon>eudicotyledons</taxon>
        <taxon>Gunneridae</taxon>
        <taxon>Pentapetalae</taxon>
        <taxon>rosids</taxon>
        <taxon>fabids</taxon>
        <taxon>Malpighiales</taxon>
        <taxon>Rhizophoraceae</taxon>
        <taxon>Rhizophora</taxon>
    </lineage>
</organism>
<name>A0A2P2R0D3_RHIMU</name>
<evidence type="ECO:0000313" key="2">
    <source>
        <dbReference type="EMBL" id="MBX72611.1"/>
    </source>
</evidence>
<dbReference type="AlphaFoldDB" id="A0A2P2R0D3"/>
<dbReference type="EMBL" id="GGEC01092127">
    <property type="protein sequence ID" value="MBX72611.1"/>
    <property type="molecule type" value="Transcribed_RNA"/>
</dbReference>